<comment type="pathway">
    <text evidence="4">Lipid metabolism.</text>
</comment>
<evidence type="ECO:0000256" key="7">
    <source>
        <dbReference type="ARBA" id="ARBA00019373"/>
    </source>
</evidence>
<evidence type="ECO:0000256" key="24">
    <source>
        <dbReference type="SAM" id="Phobius"/>
    </source>
</evidence>
<evidence type="ECO:0000256" key="6">
    <source>
        <dbReference type="ARBA" id="ARBA00012487"/>
    </source>
</evidence>
<dbReference type="Pfam" id="PF01148">
    <property type="entry name" value="CTP_transf_1"/>
    <property type="match status" value="1"/>
</dbReference>
<comment type="similarity">
    <text evidence="5">Belongs to the CDS family.</text>
</comment>
<comment type="catalytic activity">
    <reaction evidence="1">
        <text>a 1,2-diacyl-sn-glycero-3-phosphate + CTP + H(+) = a CDP-1,2-diacyl-sn-glycerol + diphosphate</text>
        <dbReference type="Rhea" id="RHEA:16229"/>
        <dbReference type="ChEBI" id="CHEBI:15378"/>
        <dbReference type="ChEBI" id="CHEBI:33019"/>
        <dbReference type="ChEBI" id="CHEBI:37563"/>
        <dbReference type="ChEBI" id="CHEBI:58332"/>
        <dbReference type="ChEBI" id="CHEBI:58608"/>
        <dbReference type="EC" id="2.7.7.41"/>
    </reaction>
</comment>
<evidence type="ECO:0000256" key="4">
    <source>
        <dbReference type="ARBA" id="ARBA00005189"/>
    </source>
</evidence>
<accession>A0A096BIZ3</accession>
<comment type="pathway">
    <text evidence="3">Phospholipid metabolism; CDP-diacylglycerol biosynthesis; CDP-diacylglycerol from sn-glycerol 3-phosphate: step 3/3.</text>
</comment>
<evidence type="ECO:0000256" key="13">
    <source>
        <dbReference type="ARBA" id="ARBA00022989"/>
    </source>
</evidence>
<evidence type="ECO:0000256" key="9">
    <source>
        <dbReference type="ARBA" id="ARBA00022516"/>
    </source>
</evidence>
<keyword evidence="10 25" id="KW-0808">Transferase</keyword>
<dbReference type="GO" id="GO:0005886">
    <property type="term" value="C:plasma membrane"/>
    <property type="evidence" value="ECO:0007669"/>
    <property type="project" value="UniProtKB-SubCell"/>
</dbReference>
<evidence type="ECO:0000256" key="14">
    <source>
        <dbReference type="ARBA" id="ARBA00023098"/>
    </source>
</evidence>
<evidence type="ECO:0000256" key="23">
    <source>
        <dbReference type="ARBA" id="ARBA00033406"/>
    </source>
</evidence>
<evidence type="ECO:0000256" key="21">
    <source>
        <dbReference type="ARBA" id="ARBA00032396"/>
    </source>
</evidence>
<evidence type="ECO:0000256" key="19">
    <source>
        <dbReference type="ARBA" id="ARBA00031825"/>
    </source>
</evidence>
<evidence type="ECO:0000256" key="12">
    <source>
        <dbReference type="ARBA" id="ARBA00022695"/>
    </source>
</evidence>
<keyword evidence="14" id="KW-0443">Lipid metabolism</keyword>
<evidence type="ECO:0000256" key="16">
    <source>
        <dbReference type="ARBA" id="ARBA00023209"/>
    </source>
</evidence>
<comment type="caution">
    <text evidence="25">The sequence shown here is derived from an EMBL/GenBank/DDBJ whole genome shotgun (WGS) entry which is preliminary data.</text>
</comment>
<dbReference type="Proteomes" id="UP000029622">
    <property type="component" value="Unassembled WGS sequence"/>
</dbReference>
<evidence type="ECO:0000256" key="20">
    <source>
        <dbReference type="ARBA" id="ARBA00032253"/>
    </source>
</evidence>
<keyword evidence="9" id="KW-0444">Lipid biosynthesis</keyword>
<keyword evidence="16" id="KW-0594">Phospholipid biosynthesis</keyword>
<evidence type="ECO:0000313" key="25">
    <source>
        <dbReference type="EMBL" id="KGG80837.1"/>
    </source>
</evidence>
<keyword evidence="11 24" id="KW-0812">Transmembrane</keyword>
<evidence type="ECO:0000256" key="22">
    <source>
        <dbReference type="ARBA" id="ARBA00032743"/>
    </source>
</evidence>
<comment type="subcellular location">
    <subcellularLocation>
        <location evidence="2">Cell membrane</location>
        <topology evidence="2">Multi-pass membrane protein</topology>
    </subcellularLocation>
</comment>
<evidence type="ECO:0000256" key="10">
    <source>
        <dbReference type="ARBA" id="ARBA00022679"/>
    </source>
</evidence>
<dbReference type="STRING" id="1156417.Y919_04015"/>
<feature type="transmembrane region" description="Helical" evidence="24">
    <location>
        <begin position="53"/>
        <end position="70"/>
    </location>
</feature>
<dbReference type="RefSeq" id="WP_035162656.1">
    <property type="nucleotide sequence ID" value="NZ_AZTB01000013.1"/>
</dbReference>
<keyword evidence="13 24" id="KW-1133">Transmembrane helix</keyword>
<keyword evidence="15 24" id="KW-0472">Membrane</keyword>
<feature type="transmembrane region" description="Helical" evidence="24">
    <location>
        <begin position="76"/>
        <end position="93"/>
    </location>
</feature>
<dbReference type="AlphaFoldDB" id="A0A096BIZ3"/>
<name>A0A096BIZ3_9FIRM</name>
<organism evidence="25 26">
    <name type="scientific">Caloranaerobacter azorensis H53214</name>
    <dbReference type="NCBI Taxonomy" id="1156417"/>
    <lineage>
        <taxon>Bacteria</taxon>
        <taxon>Bacillati</taxon>
        <taxon>Bacillota</taxon>
        <taxon>Tissierellia</taxon>
        <taxon>Tissierellales</taxon>
        <taxon>Thermohalobacteraceae</taxon>
        <taxon>Caloranaerobacter</taxon>
    </lineage>
</organism>
<evidence type="ECO:0000256" key="3">
    <source>
        <dbReference type="ARBA" id="ARBA00005119"/>
    </source>
</evidence>
<dbReference type="EMBL" id="AZTB01000013">
    <property type="protein sequence ID" value="KGG80837.1"/>
    <property type="molecule type" value="Genomic_DNA"/>
</dbReference>
<evidence type="ECO:0000256" key="17">
    <source>
        <dbReference type="ARBA" id="ARBA00023264"/>
    </source>
</evidence>
<evidence type="ECO:0000256" key="18">
    <source>
        <dbReference type="ARBA" id="ARBA00029893"/>
    </source>
</evidence>
<dbReference type="PANTHER" id="PTHR46382">
    <property type="entry name" value="PHOSPHATIDATE CYTIDYLYLTRANSFERASE"/>
    <property type="match status" value="1"/>
</dbReference>
<gene>
    <name evidence="25" type="ORF">Y919_04015</name>
</gene>
<protein>
    <recommendedName>
        <fullName evidence="7">Phosphatidate cytidylyltransferase</fullName>
        <ecNumber evidence="6">2.7.7.41</ecNumber>
    </recommendedName>
    <alternativeName>
        <fullName evidence="20">CDP-DAG synthase</fullName>
    </alternativeName>
    <alternativeName>
        <fullName evidence="22">CDP-DG synthase</fullName>
    </alternativeName>
    <alternativeName>
        <fullName evidence="18">CDP-diacylglycerol synthase</fullName>
    </alternativeName>
    <alternativeName>
        <fullName evidence="21">CDP-diglyceride pyrophosphorylase</fullName>
    </alternativeName>
    <alternativeName>
        <fullName evidence="23">CDP-diglyceride synthase</fullName>
    </alternativeName>
    <alternativeName>
        <fullName evidence="19">CTP:phosphatidate cytidylyltransferase</fullName>
    </alternativeName>
</protein>
<dbReference type="EC" id="2.7.7.41" evidence="6"/>
<keyword evidence="17" id="KW-1208">Phospholipid metabolism</keyword>
<reference evidence="25 26" key="1">
    <citation type="submission" date="2013-12" db="EMBL/GenBank/DDBJ databases">
        <title>Draft genome sequence of Caloranaerobacter sp. H53214.</title>
        <authorList>
            <person name="Jiang L.J."/>
            <person name="Shao Z.Z."/>
            <person name="Long M.N."/>
        </authorList>
    </citation>
    <scope>NUCLEOTIDE SEQUENCE [LARGE SCALE GENOMIC DNA]</scope>
    <source>
        <strain evidence="25 26">H53214</strain>
    </source>
</reference>
<evidence type="ECO:0000256" key="8">
    <source>
        <dbReference type="ARBA" id="ARBA00022475"/>
    </source>
</evidence>
<dbReference type="GO" id="GO:0016024">
    <property type="term" value="P:CDP-diacylglycerol biosynthetic process"/>
    <property type="evidence" value="ECO:0007669"/>
    <property type="project" value="TreeGrafter"/>
</dbReference>
<evidence type="ECO:0000256" key="5">
    <source>
        <dbReference type="ARBA" id="ARBA00010185"/>
    </source>
</evidence>
<feature type="transmembrane region" description="Helical" evidence="24">
    <location>
        <begin position="12"/>
        <end position="41"/>
    </location>
</feature>
<evidence type="ECO:0000256" key="2">
    <source>
        <dbReference type="ARBA" id="ARBA00004651"/>
    </source>
</evidence>
<evidence type="ECO:0000256" key="11">
    <source>
        <dbReference type="ARBA" id="ARBA00022692"/>
    </source>
</evidence>
<keyword evidence="12 25" id="KW-0548">Nucleotidyltransferase</keyword>
<proteinExistence type="inferred from homology"/>
<dbReference type="GO" id="GO:0004605">
    <property type="term" value="F:phosphatidate cytidylyltransferase activity"/>
    <property type="evidence" value="ECO:0007669"/>
    <property type="project" value="UniProtKB-EC"/>
</dbReference>
<keyword evidence="8" id="KW-1003">Cell membrane</keyword>
<feature type="transmembrane region" description="Helical" evidence="24">
    <location>
        <begin position="191"/>
        <end position="211"/>
    </location>
</feature>
<evidence type="ECO:0000256" key="15">
    <source>
        <dbReference type="ARBA" id="ARBA00023136"/>
    </source>
</evidence>
<evidence type="ECO:0000313" key="26">
    <source>
        <dbReference type="Proteomes" id="UP000029622"/>
    </source>
</evidence>
<dbReference type="PANTHER" id="PTHR46382:SF1">
    <property type="entry name" value="PHOSPHATIDATE CYTIDYLYLTRANSFERASE"/>
    <property type="match status" value="1"/>
</dbReference>
<feature type="transmembrane region" description="Helical" evidence="24">
    <location>
        <begin position="166"/>
        <end position="185"/>
    </location>
</feature>
<sequence>MKNRIISGTIGFLLLITIVIKGGFLLNLSVLIVGLIGLYEFDKTVRKINVKPLIFLNYFITIILFILMYIDSQSYILFSLIVYFFIIMLFFVLNKNININDIGATIFSEIYIAFLLFHIILLNGNIMIWLVFITAWATDTFAYFTGMLFGKRKLCPHLSPKKTIEGAIGGILGSLIVTLLFVKYIGSTDFIKFALLAVIASLFAQIGDLTASKIKRICGVKDYGNIMPGHGGVLDRFDSILYTAPIVYYFIKLLL</sequence>
<evidence type="ECO:0000256" key="1">
    <source>
        <dbReference type="ARBA" id="ARBA00001698"/>
    </source>
</evidence>